<organism evidence="1 2">
    <name type="scientific">Roseibium litorale</name>
    <dbReference type="NCBI Taxonomy" id="2803841"/>
    <lineage>
        <taxon>Bacteria</taxon>
        <taxon>Pseudomonadati</taxon>
        <taxon>Pseudomonadota</taxon>
        <taxon>Alphaproteobacteria</taxon>
        <taxon>Hyphomicrobiales</taxon>
        <taxon>Stappiaceae</taxon>
        <taxon>Roseibium</taxon>
    </lineage>
</organism>
<sequence>MMGTPNLTIYGRPVRLMDVHPCFSCQLADCDEDHKGCNLRLVRRRYQSEIYRHRTPDPLLKLQYGIAWQELYAHTRDRRSGQNTDEEA</sequence>
<keyword evidence="2" id="KW-1185">Reference proteome</keyword>
<evidence type="ECO:0000313" key="1">
    <source>
        <dbReference type="EMBL" id="MBD8890925.1"/>
    </source>
</evidence>
<dbReference type="Proteomes" id="UP000632063">
    <property type="component" value="Unassembled WGS sequence"/>
</dbReference>
<reference evidence="2" key="1">
    <citation type="submission" date="2020-09" db="EMBL/GenBank/DDBJ databases">
        <title>The genome sequence of strain Labrenzia suaedae 4C16A.</title>
        <authorList>
            <person name="Liu Y."/>
        </authorList>
    </citation>
    <scope>NUCLEOTIDE SEQUENCE [LARGE SCALE GENOMIC DNA]</scope>
    <source>
        <strain evidence="2">4C16A</strain>
    </source>
</reference>
<protein>
    <submittedName>
        <fullName evidence="1">Uncharacterized protein</fullName>
    </submittedName>
</protein>
<reference evidence="1 2" key="2">
    <citation type="journal article" date="2021" name="Int. J. Syst. Evol. Microbiol.">
        <title>Roseibium litorale sp. nov., isolated from a tidal flat sediment and proposal for the reclassification of Labrenzia polysiphoniae as Roseibium polysiphoniae comb. nov.</title>
        <authorList>
            <person name="Liu Y."/>
            <person name="Pei T."/>
            <person name="Du J."/>
            <person name="Chao M."/>
            <person name="Deng M.R."/>
            <person name="Zhu H."/>
        </authorList>
    </citation>
    <scope>NUCLEOTIDE SEQUENCE [LARGE SCALE GENOMIC DNA]</scope>
    <source>
        <strain evidence="1 2">4C16A</strain>
    </source>
</reference>
<comment type="caution">
    <text evidence="1">The sequence shown here is derived from an EMBL/GenBank/DDBJ whole genome shotgun (WGS) entry which is preliminary data.</text>
</comment>
<gene>
    <name evidence="1" type="ORF">IG616_05170</name>
</gene>
<name>A0ABR9CJB7_9HYPH</name>
<proteinExistence type="predicted"/>
<accession>A0ABR9CJB7</accession>
<evidence type="ECO:0000313" key="2">
    <source>
        <dbReference type="Proteomes" id="UP000632063"/>
    </source>
</evidence>
<dbReference type="RefSeq" id="WP_192147066.1">
    <property type="nucleotide sequence ID" value="NZ_JACYXI010000002.1"/>
</dbReference>
<dbReference type="EMBL" id="JACYXI010000002">
    <property type="protein sequence ID" value="MBD8890925.1"/>
    <property type="molecule type" value="Genomic_DNA"/>
</dbReference>